<accession>A0ABN6DWY1</accession>
<dbReference type="EMBL" id="AP024355">
    <property type="protein sequence ID" value="BCR04636.1"/>
    <property type="molecule type" value="Genomic_DNA"/>
</dbReference>
<reference evidence="3 4" key="1">
    <citation type="journal article" date="2016" name="C (Basel)">
        <title>Selective Growth of and Electricity Production by Marine Exoelectrogenic Bacteria in Self-Aggregated Hydrogel of Microbially Reduced Graphene Oxide.</title>
        <authorList>
            <person name="Yoshida N."/>
            <person name="Goto Y."/>
            <person name="Miyata Y."/>
        </authorList>
    </citation>
    <scope>NUCLEOTIDE SEQUENCE [LARGE SCALE GENOMIC DNA]</scope>
    <source>
        <strain evidence="3 4">NIT-T3</strain>
    </source>
</reference>
<evidence type="ECO:0000256" key="1">
    <source>
        <dbReference type="SAM" id="Coils"/>
    </source>
</evidence>
<evidence type="ECO:0000313" key="3">
    <source>
        <dbReference type="EMBL" id="BCR04636.1"/>
    </source>
</evidence>
<name>A0ABN6DWY1_9BACT</name>
<keyword evidence="1" id="KW-0175">Coiled coil</keyword>
<feature type="signal peptide" evidence="2">
    <location>
        <begin position="1"/>
        <end position="28"/>
    </location>
</feature>
<keyword evidence="4" id="KW-1185">Reference proteome</keyword>
<organism evidence="3 4">
    <name type="scientific">Desulfuromonas versatilis</name>
    <dbReference type="NCBI Taxonomy" id="2802975"/>
    <lineage>
        <taxon>Bacteria</taxon>
        <taxon>Pseudomonadati</taxon>
        <taxon>Thermodesulfobacteriota</taxon>
        <taxon>Desulfuromonadia</taxon>
        <taxon>Desulfuromonadales</taxon>
        <taxon>Desulfuromonadaceae</taxon>
        <taxon>Desulfuromonas</taxon>
    </lineage>
</organism>
<reference evidence="3 4" key="2">
    <citation type="journal article" date="2021" name="Int. J. Syst. Evol. Microbiol.">
        <title>Isolation and Polyphasic Characterization of Desulfuromonas versatilis sp. Nov., an Electrogenic Bacteria Capable of Versatile Metabolism Isolated from a Graphene Oxide-Reducing Enrichment Culture.</title>
        <authorList>
            <person name="Xie L."/>
            <person name="Yoshida N."/>
            <person name="Ishii S."/>
            <person name="Meng L."/>
        </authorList>
    </citation>
    <scope>NUCLEOTIDE SEQUENCE [LARGE SCALE GENOMIC DNA]</scope>
    <source>
        <strain evidence="3 4">NIT-T3</strain>
    </source>
</reference>
<keyword evidence="2" id="KW-0732">Signal</keyword>
<dbReference type="RefSeq" id="WP_221252090.1">
    <property type="nucleotide sequence ID" value="NZ_AP024355.1"/>
</dbReference>
<sequence>MNRRPNAFLTAAVLLALSLPAPPPAAHADYQILLKRGTRFVVPDYEIDKQSVSFWMDGGKVNVPRDKVLYISKIRGEAGEVTAVVKTIGFGRDSEYATEEFKSDLRGGDGERDKEFQEQAQRLETRYRSAMSEFQSAAQEEDPAKREEAVKAILEIKREKANLAEQAKQLHGGELPSWWEASAQ</sequence>
<feature type="chain" id="PRO_5045154999" description="DUF5667 domain-containing protein" evidence="2">
    <location>
        <begin position="29"/>
        <end position="184"/>
    </location>
</feature>
<evidence type="ECO:0008006" key="5">
    <source>
        <dbReference type="Google" id="ProtNLM"/>
    </source>
</evidence>
<evidence type="ECO:0000313" key="4">
    <source>
        <dbReference type="Proteomes" id="UP001319827"/>
    </source>
</evidence>
<proteinExistence type="predicted"/>
<evidence type="ECO:0000256" key="2">
    <source>
        <dbReference type="SAM" id="SignalP"/>
    </source>
</evidence>
<gene>
    <name evidence="3" type="ORF">DESUT3_17050</name>
</gene>
<dbReference type="Proteomes" id="UP001319827">
    <property type="component" value="Chromosome"/>
</dbReference>
<protein>
    <recommendedName>
        <fullName evidence="5">DUF5667 domain-containing protein</fullName>
    </recommendedName>
</protein>
<feature type="coiled-coil region" evidence="1">
    <location>
        <begin position="113"/>
        <end position="166"/>
    </location>
</feature>